<dbReference type="EMBL" id="ML996329">
    <property type="protein sequence ID" value="KAF2727499.1"/>
    <property type="molecule type" value="Genomic_DNA"/>
</dbReference>
<dbReference type="Pfam" id="PF13374">
    <property type="entry name" value="TPR_10"/>
    <property type="match status" value="1"/>
</dbReference>
<dbReference type="InterPro" id="IPR019734">
    <property type="entry name" value="TPR_rpt"/>
</dbReference>
<keyword evidence="3" id="KW-1185">Reference proteome</keyword>
<feature type="repeat" description="TPR" evidence="1">
    <location>
        <begin position="21"/>
        <end position="54"/>
    </location>
</feature>
<organism evidence="2 3">
    <name type="scientific">Polyplosphaeria fusca</name>
    <dbReference type="NCBI Taxonomy" id="682080"/>
    <lineage>
        <taxon>Eukaryota</taxon>
        <taxon>Fungi</taxon>
        <taxon>Dikarya</taxon>
        <taxon>Ascomycota</taxon>
        <taxon>Pezizomycotina</taxon>
        <taxon>Dothideomycetes</taxon>
        <taxon>Pleosporomycetidae</taxon>
        <taxon>Pleosporales</taxon>
        <taxon>Tetraplosphaeriaceae</taxon>
        <taxon>Polyplosphaeria</taxon>
    </lineage>
</organism>
<dbReference type="Pfam" id="PF13424">
    <property type="entry name" value="TPR_12"/>
    <property type="match status" value="1"/>
</dbReference>
<accession>A0A9P4UUT2</accession>
<sequence length="88" mass="10021">MYRQALQGTEEVLGRNHPKTLDKVSNLGNLYAEEGRLDDAERMYNRALRGIEDELGSNHPLTLLALEDLSNFYKDQGKLVKVEVCTKQ</sequence>
<evidence type="ECO:0000313" key="2">
    <source>
        <dbReference type="EMBL" id="KAF2727499.1"/>
    </source>
</evidence>
<proteinExistence type="predicted"/>
<name>A0A9P4UUT2_9PLEO</name>
<dbReference type="AlphaFoldDB" id="A0A9P4UUT2"/>
<dbReference type="InterPro" id="IPR011990">
    <property type="entry name" value="TPR-like_helical_dom_sf"/>
</dbReference>
<dbReference type="SUPFAM" id="SSF48452">
    <property type="entry name" value="TPR-like"/>
    <property type="match status" value="1"/>
</dbReference>
<reference evidence="2" key="1">
    <citation type="journal article" date="2020" name="Stud. Mycol.">
        <title>101 Dothideomycetes genomes: a test case for predicting lifestyles and emergence of pathogens.</title>
        <authorList>
            <person name="Haridas S."/>
            <person name="Albert R."/>
            <person name="Binder M."/>
            <person name="Bloem J."/>
            <person name="Labutti K."/>
            <person name="Salamov A."/>
            <person name="Andreopoulos B."/>
            <person name="Baker S."/>
            <person name="Barry K."/>
            <person name="Bills G."/>
            <person name="Bluhm B."/>
            <person name="Cannon C."/>
            <person name="Castanera R."/>
            <person name="Culley D."/>
            <person name="Daum C."/>
            <person name="Ezra D."/>
            <person name="Gonzalez J."/>
            <person name="Henrissat B."/>
            <person name="Kuo A."/>
            <person name="Liang C."/>
            <person name="Lipzen A."/>
            <person name="Lutzoni F."/>
            <person name="Magnuson J."/>
            <person name="Mondo S."/>
            <person name="Nolan M."/>
            <person name="Ohm R."/>
            <person name="Pangilinan J."/>
            <person name="Park H.-J."/>
            <person name="Ramirez L."/>
            <person name="Alfaro M."/>
            <person name="Sun H."/>
            <person name="Tritt A."/>
            <person name="Yoshinaga Y."/>
            <person name="Zwiers L.-H."/>
            <person name="Turgeon B."/>
            <person name="Goodwin S."/>
            <person name="Spatafora J."/>
            <person name="Crous P."/>
            <person name="Grigoriev I."/>
        </authorList>
    </citation>
    <scope>NUCLEOTIDE SEQUENCE</scope>
    <source>
        <strain evidence="2">CBS 125425</strain>
    </source>
</reference>
<dbReference type="PROSITE" id="PS50005">
    <property type="entry name" value="TPR"/>
    <property type="match status" value="1"/>
</dbReference>
<evidence type="ECO:0008006" key="4">
    <source>
        <dbReference type="Google" id="ProtNLM"/>
    </source>
</evidence>
<evidence type="ECO:0000256" key="1">
    <source>
        <dbReference type="PROSITE-ProRule" id="PRU00339"/>
    </source>
</evidence>
<protein>
    <recommendedName>
        <fullName evidence="4">Kinesin light chain</fullName>
    </recommendedName>
</protein>
<comment type="caution">
    <text evidence="2">The sequence shown here is derived from an EMBL/GenBank/DDBJ whole genome shotgun (WGS) entry which is preliminary data.</text>
</comment>
<dbReference type="PANTHER" id="PTHR46082:SF6">
    <property type="entry name" value="AAA+ ATPASE DOMAIN-CONTAINING PROTEIN-RELATED"/>
    <property type="match status" value="1"/>
</dbReference>
<dbReference type="OrthoDB" id="626167at2759"/>
<dbReference type="Proteomes" id="UP000799444">
    <property type="component" value="Unassembled WGS sequence"/>
</dbReference>
<dbReference type="PANTHER" id="PTHR46082">
    <property type="entry name" value="ATP/GTP-BINDING PROTEIN-RELATED"/>
    <property type="match status" value="1"/>
</dbReference>
<evidence type="ECO:0000313" key="3">
    <source>
        <dbReference type="Proteomes" id="UP000799444"/>
    </source>
</evidence>
<dbReference type="InterPro" id="IPR053137">
    <property type="entry name" value="NLR-like"/>
</dbReference>
<gene>
    <name evidence="2" type="ORF">EJ04DRAFT_505634</name>
</gene>
<dbReference type="Gene3D" id="1.25.40.10">
    <property type="entry name" value="Tetratricopeptide repeat domain"/>
    <property type="match status" value="1"/>
</dbReference>
<keyword evidence="1" id="KW-0802">TPR repeat</keyword>